<evidence type="ECO:0000313" key="2">
    <source>
        <dbReference type="EMBL" id="MCO6408735.1"/>
    </source>
</evidence>
<dbReference type="InterPro" id="IPR029062">
    <property type="entry name" value="Class_I_gatase-like"/>
</dbReference>
<dbReference type="EMBL" id="JAAAML010000002">
    <property type="protein sequence ID" value="MCO6408735.1"/>
    <property type="molecule type" value="Genomic_DNA"/>
</dbReference>
<dbReference type="Gene3D" id="3.40.50.880">
    <property type="match status" value="1"/>
</dbReference>
<dbReference type="PANTHER" id="PTHR42695">
    <property type="entry name" value="GLUTAMINE AMIDOTRANSFERASE YLR126C-RELATED"/>
    <property type="match status" value="1"/>
</dbReference>
<dbReference type="CDD" id="cd01741">
    <property type="entry name" value="GATase1_1"/>
    <property type="match status" value="1"/>
</dbReference>
<keyword evidence="2" id="KW-0315">Glutamine amidotransferase</keyword>
<sequence length="255" mass="27889">MTERPPVTAARGRPVAGFRPGSRSGCILIILHQESSSSGRVGHLLSLMGYAADIRRPVLGDPLPTTLDAHAGVVVFGGPMSANDADEGIHRETRFMDIVLKSGKPYLGICLGAQILVNHLGGRVAGREDGAVEIGWYGLEATPAGREMMDWPSMVYQFHREGFDLPRGAELLATADVYPNQAFRYGANAWAIQFHAELTLAMMHRWAVRGAHRFVLPGAQQGREHLAGRLVHDAALLEWLKQFLDRIFPAVPNQP</sequence>
<protein>
    <submittedName>
        <fullName evidence="2">Glutamine amidotransferase</fullName>
    </submittedName>
</protein>
<dbReference type="SUPFAM" id="SSF52317">
    <property type="entry name" value="Class I glutamine amidotransferase-like"/>
    <property type="match status" value="1"/>
</dbReference>
<dbReference type="Proteomes" id="UP001320715">
    <property type="component" value="Unassembled WGS sequence"/>
</dbReference>
<gene>
    <name evidence="2" type="ORF">GTW23_11165</name>
</gene>
<evidence type="ECO:0000259" key="1">
    <source>
        <dbReference type="Pfam" id="PF00117"/>
    </source>
</evidence>
<dbReference type="NCBIfam" id="NF005072">
    <property type="entry name" value="PRK06490.1"/>
    <property type="match status" value="1"/>
</dbReference>
<feature type="domain" description="Glutamine amidotransferase" evidence="1">
    <location>
        <begin position="69"/>
        <end position="200"/>
    </location>
</feature>
<keyword evidence="3" id="KW-1185">Reference proteome</keyword>
<dbReference type="PANTHER" id="PTHR42695:SF5">
    <property type="entry name" value="GLUTAMINE AMIDOTRANSFERASE YLR126C-RELATED"/>
    <property type="match status" value="1"/>
</dbReference>
<dbReference type="InterPro" id="IPR017926">
    <property type="entry name" value="GATASE"/>
</dbReference>
<organism evidence="2 3">
    <name type="scientific">Hoeflea alexandrii</name>
    <dbReference type="NCBI Taxonomy" id="288436"/>
    <lineage>
        <taxon>Bacteria</taxon>
        <taxon>Pseudomonadati</taxon>
        <taxon>Pseudomonadota</taxon>
        <taxon>Alphaproteobacteria</taxon>
        <taxon>Hyphomicrobiales</taxon>
        <taxon>Rhizobiaceae</taxon>
        <taxon>Hoeflea</taxon>
    </lineage>
</organism>
<name>A0ABT1CRA1_9HYPH</name>
<dbReference type="Pfam" id="PF00117">
    <property type="entry name" value="GATase"/>
    <property type="match status" value="1"/>
</dbReference>
<evidence type="ECO:0000313" key="3">
    <source>
        <dbReference type="Proteomes" id="UP001320715"/>
    </source>
</evidence>
<comment type="caution">
    <text evidence="2">The sequence shown here is derived from an EMBL/GenBank/DDBJ whole genome shotgun (WGS) entry which is preliminary data.</text>
</comment>
<proteinExistence type="predicted"/>
<reference evidence="2 3" key="1">
    <citation type="submission" date="2020-01" db="EMBL/GenBank/DDBJ databases">
        <title>Genomes of bacteria type strains.</title>
        <authorList>
            <person name="Chen J."/>
            <person name="Zhu S."/>
            <person name="Yang J."/>
        </authorList>
    </citation>
    <scope>NUCLEOTIDE SEQUENCE [LARGE SCALE GENOMIC DNA]</scope>
    <source>
        <strain evidence="2 3">DSM 16655</strain>
    </source>
</reference>
<dbReference type="PROSITE" id="PS51273">
    <property type="entry name" value="GATASE_TYPE_1"/>
    <property type="match status" value="1"/>
</dbReference>
<dbReference type="InterPro" id="IPR044992">
    <property type="entry name" value="ChyE-like"/>
</dbReference>
<accession>A0ABT1CRA1</accession>